<accession>A0A7W6K9X6</accession>
<reference evidence="4" key="2">
    <citation type="journal article" date="2019" name="Int. J. Syst. Evol. Microbiol.">
        <title>The Global Catalogue of Microorganisms (GCM) 10K type strain sequencing project: providing services to taxonomists for standard genome sequencing and annotation.</title>
        <authorList>
            <consortium name="The Broad Institute Genomics Platform"/>
            <consortium name="The Broad Institute Genome Sequencing Center for Infectious Disease"/>
            <person name="Wu L."/>
            <person name="Ma J."/>
        </authorList>
    </citation>
    <scope>NUCLEOTIDE SEQUENCE [LARGE SCALE GENOMIC DNA]</scope>
    <source>
        <strain evidence="4">CGMCC 1.15287</strain>
    </source>
</reference>
<evidence type="ECO:0000313" key="4">
    <source>
        <dbReference type="Proteomes" id="UP000642938"/>
    </source>
</evidence>
<keyword evidence="4" id="KW-1185">Reference proteome</keyword>
<dbReference type="SUPFAM" id="SSF53756">
    <property type="entry name" value="UDP-Glycosyltransferase/glycogen phosphorylase"/>
    <property type="match status" value="1"/>
</dbReference>
<organism evidence="2 3">
    <name type="scientific">Pedobacter zeae</name>
    <dbReference type="NCBI Taxonomy" id="1737356"/>
    <lineage>
        <taxon>Bacteria</taxon>
        <taxon>Pseudomonadati</taxon>
        <taxon>Bacteroidota</taxon>
        <taxon>Sphingobacteriia</taxon>
        <taxon>Sphingobacteriales</taxon>
        <taxon>Sphingobacteriaceae</taxon>
        <taxon>Pedobacter</taxon>
    </lineage>
</organism>
<reference evidence="1" key="4">
    <citation type="submission" date="2024-05" db="EMBL/GenBank/DDBJ databases">
        <authorList>
            <person name="Sun Q."/>
            <person name="Zhou Y."/>
        </authorList>
    </citation>
    <scope>NUCLEOTIDE SEQUENCE</scope>
    <source>
        <strain evidence="1">CGMCC 1.15287</strain>
    </source>
</reference>
<evidence type="ECO:0000313" key="2">
    <source>
        <dbReference type="EMBL" id="MBB4107800.1"/>
    </source>
</evidence>
<proteinExistence type="predicted"/>
<reference evidence="2 3" key="3">
    <citation type="submission" date="2020-08" db="EMBL/GenBank/DDBJ databases">
        <title>Genomic Encyclopedia of Type Strains, Phase IV (KMG-IV): sequencing the most valuable type-strain genomes for metagenomic binning, comparative biology and taxonomic classification.</title>
        <authorList>
            <person name="Goeker M."/>
        </authorList>
    </citation>
    <scope>NUCLEOTIDE SEQUENCE [LARGE SCALE GENOMIC DNA]</scope>
    <source>
        <strain evidence="2 3">DSM 100774</strain>
    </source>
</reference>
<dbReference type="AlphaFoldDB" id="A0A7W6K9X6"/>
<name>A0A7W6K9X6_9SPHI</name>
<gene>
    <name evidence="1" type="ORF">GCM10007422_08560</name>
    <name evidence="2" type="ORF">GGQ60_001781</name>
</gene>
<evidence type="ECO:0000313" key="1">
    <source>
        <dbReference type="EMBL" id="GGG96973.1"/>
    </source>
</evidence>
<dbReference type="Proteomes" id="UP000642938">
    <property type="component" value="Unassembled WGS sequence"/>
</dbReference>
<reference evidence="1" key="1">
    <citation type="journal article" date="2014" name="Int. J. Syst. Evol. Microbiol.">
        <title>Complete genome of a new Firmicutes species belonging to the dominant human colonic microbiota ('Ruminococcus bicirculans') reveals two chromosomes and a selective capacity to utilize plant glucans.</title>
        <authorList>
            <consortium name="NISC Comparative Sequencing Program"/>
            <person name="Wegmann U."/>
            <person name="Louis P."/>
            <person name="Goesmann A."/>
            <person name="Henrissat B."/>
            <person name="Duncan S.H."/>
            <person name="Flint H.J."/>
        </authorList>
    </citation>
    <scope>NUCLEOTIDE SEQUENCE</scope>
    <source>
        <strain evidence="1">CGMCC 1.15287</strain>
    </source>
</reference>
<dbReference type="EMBL" id="BMHZ01000001">
    <property type="protein sequence ID" value="GGG96973.1"/>
    <property type="molecule type" value="Genomic_DNA"/>
</dbReference>
<dbReference type="RefSeq" id="WP_183762402.1">
    <property type="nucleotide sequence ID" value="NZ_BMHZ01000001.1"/>
</dbReference>
<protein>
    <submittedName>
        <fullName evidence="2">Uncharacterized protein</fullName>
    </submittedName>
</protein>
<comment type="caution">
    <text evidence="2">The sequence shown here is derived from an EMBL/GenBank/DDBJ whole genome shotgun (WGS) entry which is preliminary data.</text>
</comment>
<dbReference type="EMBL" id="JACIEF010000002">
    <property type="protein sequence ID" value="MBB4107800.1"/>
    <property type="molecule type" value="Genomic_DNA"/>
</dbReference>
<dbReference type="Gene3D" id="3.40.50.2000">
    <property type="entry name" value="Glycogen Phosphorylase B"/>
    <property type="match status" value="1"/>
</dbReference>
<dbReference type="Proteomes" id="UP000532273">
    <property type="component" value="Unassembled WGS sequence"/>
</dbReference>
<sequence length="384" mass="45241">MTKKKHIYFVSESIPHNGYGSFVVFYRHLIRLKENDYQITIIIPDYKDLERAFFFNEITENFNVIRVPFNAWWYPPYRQNNALLRKIRFFLIYKLVRKTIRQAPPDFIITYFYGNFLNGFAVFLKDIYKCKMGVFLHDDKNLLNKYNKTNIIFDQYIAQKSSVIWTVSENLRIFGCSTNNYVILPPIPSGYTPKSITRQPKKFTVGFSGSTYESYFTVFEFIAKALEAIGGELHIITKDFDRFSTLKAFNNIKLIPYFTNSGKAMDYLKQHCSVLFCGYPDDIERMPWIESCFPSKFVESVHLNIPIILSSPEGTSLYNWAEKNNWILFTTSPSVKTFENMFLQLENTAYWDETAKQSWYVAQNDFNPTKIQYVFEENIKALLV</sequence>
<evidence type="ECO:0000313" key="3">
    <source>
        <dbReference type="Proteomes" id="UP000532273"/>
    </source>
</evidence>